<dbReference type="EC" id="2.6.1.-" evidence="4"/>
<keyword evidence="3 4" id="KW-0808">Transferase</keyword>
<dbReference type="InterPro" id="IPR004838">
    <property type="entry name" value="NHTrfase_class1_PyrdxlP-BS"/>
</dbReference>
<accession>A0AAU7V8T4</accession>
<evidence type="ECO:0000259" key="5">
    <source>
        <dbReference type="Pfam" id="PF00155"/>
    </source>
</evidence>
<comment type="cofactor">
    <cofactor evidence="1 4">
        <name>pyridoxal 5'-phosphate</name>
        <dbReference type="ChEBI" id="CHEBI:597326"/>
    </cofactor>
</comment>
<dbReference type="SUPFAM" id="SSF53383">
    <property type="entry name" value="PLP-dependent transferases"/>
    <property type="match status" value="1"/>
</dbReference>
<dbReference type="NCBIfam" id="TIGR03539">
    <property type="entry name" value="DapC_actino"/>
    <property type="match status" value="1"/>
</dbReference>
<dbReference type="GO" id="GO:0008483">
    <property type="term" value="F:transaminase activity"/>
    <property type="evidence" value="ECO:0007669"/>
    <property type="project" value="UniProtKB-KW"/>
</dbReference>
<reference evidence="6" key="1">
    <citation type="submission" date="2023-11" db="EMBL/GenBank/DDBJ databases">
        <title>Scrofimicrobium hongkongense sp. nov., isolated from a patient with peritonitis.</title>
        <authorList>
            <person name="Lao H.Y."/>
            <person name="Wong A.Y.P."/>
            <person name="Ng T.L."/>
            <person name="Wong R.Y.L."/>
            <person name="Yau M.C.Y."/>
            <person name="Lam J.Y.W."/>
            <person name="Siu G.K.H."/>
        </authorList>
    </citation>
    <scope>NUCLEOTIDE SEQUENCE</scope>
    <source>
        <strain evidence="6">R131</strain>
    </source>
</reference>
<dbReference type="InterPro" id="IPR015422">
    <property type="entry name" value="PyrdxlP-dep_Trfase_small"/>
</dbReference>
<dbReference type="GO" id="GO:0030170">
    <property type="term" value="F:pyridoxal phosphate binding"/>
    <property type="evidence" value="ECO:0007669"/>
    <property type="project" value="InterPro"/>
</dbReference>
<organism evidence="6">
    <name type="scientific">Scrofimicrobium appendicitidis</name>
    <dbReference type="NCBI Taxonomy" id="3079930"/>
    <lineage>
        <taxon>Bacteria</taxon>
        <taxon>Bacillati</taxon>
        <taxon>Actinomycetota</taxon>
        <taxon>Actinomycetes</taxon>
        <taxon>Actinomycetales</taxon>
        <taxon>Actinomycetaceae</taxon>
        <taxon>Scrofimicrobium</taxon>
    </lineage>
</organism>
<evidence type="ECO:0000256" key="4">
    <source>
        <dbReference type="RuleBase" id="RU000481"/>
    </source>
</evidence>
<evidence type="ECO:0000256" key="3">
    <source>
        <dbReference type="ARBA" id="ARBA00022679"/>
    </source>
</evidence>
<dbReference type="InterPro" id="IPR015421">
    <property type="entry name" value="PyrdxlP-dep_Trfase_major"/>
</dbReference>
<dbReference type="PANTHER" id="PTHR42832:SF3">
    <property type="entry name" value="L-GLUTAMINE--4-(METHYLSULFANYL)-2-OXOBUTANOATE AMINOTRANSFERASE"/>
    <property type="match status" value="1"/>
</dbReference>
<dbReference type="Gene3D" id="3.90.1150.10">
    <property type="entry name" value="Aspartate Aminotransferase, domain 1"/>
    <property type="match status" value="1"/>
</dbReference>
<dbReference type="InterPro" id="IPR050881">
    <property type="entry name" value="LL-DAP_aminotransferase"/>
</dbReference>
<dbReference type="KEGG" id="sapp:SAC06_02390"/>
<dbReference type="InterPro" id="IPR015424">
    <property type="entry name" value="PyrdxlP-dep_Trfase"/>
</dbReference>
<comment type="similarity">
    <text evidence="4">Belongs to the class-I pyridoxal-phosphate-dependent aminotransferase family.</text>
</comment>
<dbReference type="CDD" id="cd00609">
    <property type="entry name" value="AAT_like"/>
    <property type="match status" value="1"/>
</dbReference>
<gene>
    <name evidence="6" type="primary">dapC</name>
    <name evidence="6" type="ORF">SAC06_02390</name>
</gene>
<name>A0AAU7V8T4_9ACTO</name>
<dbReference type="AlphaFoldDB" id="A0AAU7V8T4"/>
<dbReference type="Gene3D" id="3.40.640.10">
    <property type="entry name" value="Type I PLP-dependent aspartate aminotransferase-like (Major domain)"/>
    <property type="match status" value="1"/>
</dbReference>
<dbReference type="InterPro" id="IPR004839">
    <property type="entry name" value="Aminotransferase_I/II_large"/>
</dbReference>
<feature type="domain" description="Aminotransferase class I/classII large" evidence="5">
    <location>
        <begin position="29"/>
        <end position="379"/>
    </location>
</feature>
<dbReference type="PROSITE" id="PS00105">
    <property type="entry name" value="AA_TRANSFER_CLASS_1"/>
    <property type="match status" value="1"/>
</dbReference>
<evidence type="ECO:0000313" key="6">
    <source>
        <dbReference type="EMBL" id="XBW08424.1"/>
    </source>
</evidence>
<dbReference type="EMBL" id="CP138335">
    <property type="protein sequence ID" value="XBW08424.1"/>
    <property type="molecule type" value="Genomic_DNA"/>
</dbReference>
<dbReference type="PANTHER" id="PTHR42832">
    <property type="entry name" value="AMINO ACID AMINOTRANSFERASE"/>
    <property type="match status" value="1"/>
</dbReference>
<sequence length="381" mass="41126">MLAPLNLPDFPWDTISEARARAEEHVGGIVDLSVGTPVDATPEVVQNALRASSDSPGYPLVAGTQQVRDAIRAWVQHRGMVDPGESGVLPTTGSKEIVAWLPRMLGAREGNVILFPDVAYPTYEVGANLAGAVPLAVNQADVSTWPNTADIVWLNSPSNPTGQVLSADQLKSVVRWARERNAIVVADECYAELPWSQRYRDEGVPSLLHPAVCEGDVSGLLVVYSLSKQSNMAGYRAGVVVGDPQLVQALLEVRKHGGMMVPAPVQAAMSAALTDRAHVDEQYERYRERRRKLAAALSRAGFELDESNEAGLYLWVTSPADWAGKTDQSAVGGRALLNWFAARGILVAPGDFYGPTARNHVRIALTATDERIDAACERIES</sequence>
<evidence type="ECO:0000256" key="2">
    <source>
        <dbReference type="ARBA" id="ARBA00022576"/>
    </source>
</evidence>
<dbReference type="RefSeq" id="WP_350258623.1">
    <property type="nucleotide sequence ID" value="NZ_CP138335.1"/>
</dbReference>
<proteinExistence type="inferred from homology"/>
<keyword evidence="2 4" id="KW-0032">Aminotransferase</keyword>
<evidence type="ECO:0000256" key="1">
    <source>
        <dbReference type="ARBA" id="ARBA00001933"/>
    </source>
</evidence>
<dbReference type="Pfam" id="PF00155">
    <property type="entry name" value="Aminotran_1_2"/>
    <property type="match status" value="1"/>
</dbReference>
<dbReference type="InterPro" id="IPR019880">
    <property type="entry name" value="OxyQ"/>
</dbReference>
<protein>
    <recommendedName>
        <fullName evidence="4">Aminotransferase</fullName>
        <ecNumber evidence="4">2.6.1.-</ecNumber>
    </recommendedName>
</protein>